<proteinExistence type="predicted"/>
<dbReference type="InterPro" id="IPR001007">
    <property type="entry name" value="VWF_dom"/>
</dbReference>
<feature type="chain" id="PRO_5035474379" description="VWFC domain-containing protein" evidence="1">
    <location>
        <begin position="24"/>
        <end position="224"/>
    </location>
</feature>
<sequence>MIYTTTKLLKFLALVNGIHLITATCKNSKIESTPTSLYEDLRCLPKYEDGCIKEYDCSHIYNRPKGTCHFKGKNLKIGEEIDNGELGGVWDRDCACTESLEFECPELSDGCAEDWVDGYPDPVCYLRYELDSYCAAGQICPPFDNTRKCEVEGTVYKEGDMFGHPHKKCTKCVCDKHFDGKLEPPFCQPVNCTVELKSSKSIDNYCAPFYENYPGECCPDRWIC</sequence>
<keyword evidence="4" id="KW-1185">Reference proteome</keyword>
<dbReference type="OrthoDB" id="365605at2759"/>
<dbReference type="AlphaFoldDB" id="A0A8K0CJT9"/>
<dbReference type="EMBL" id="VTPC01074587">
    <property type="protein sequence ID" value="KAF2888714.1"/>
    <property type="molecule type" value="Genomic_DNA"/>
</dbReference>
<feature type="domain" description="VWFC" evidence="2">
    <location>
        <begin position="147"/>
        <end position="224"/>
    </location>
</feature>
<name>A0A8K0CJT9_IGNLU</name>
<evidence type="ECO:0000313" key="3">
    <source>
        <dbReference type="EMBL" id="KAF2888714.1"/>
    </source>
</evidence>
<dbReference type="Proteomes" id="UP000801492">
    <property type="component" value="Unassembled WGS sequence"/>
</dbReference>
<feature type="signal peptide" evidence="1">
    <location>
        <begin position="1"/>
        <end position="23"/>
    </location>
</feature>
<organism evidence="3 4">
    <name type="scientific">Ignelater luminosus</name>
    <name type="common">Cucubano</name>
    <name type="synonym">Pyrophorus luminosus</name>
    <dbReference type="NCBI Taxonomy" id="2038154"/>
    <lineage>
        <taxon>Eukaryota</taxon>
        <taxon>Metazoa</taxon>
        <taxon>Ecdysozoa</taxon>
        <taxon>Arthropoda</taxon>
        <taxon>Hexapoda</taxon>
        <taxon>Insecta</taxon>
        <taxon>Pterygota</taxon>
        <taxon>Neoptera</taxon>
        <taxon>Endopterygota</taxon>
        <taxon>Coleoptera</taxon>
        <taxon>Polyphaga</taxon>
        <taxon>Elateriformia</taxon>
        <taxon>Elateroidea</taxon>
        <taxon>Elateridae</taxon>
        <taxon>Agrypninae</taxon>
        <taxon>Pyrophorini</taxon>
        <taxon>Ignelater</taxon>
    </lineage>
</organism>
<gene>
    <name evidence="3" type="ORF">ILUMI_17459</name>
</gene>
<evidence type="ECO:0000313" key="4">
    <source>
        <dbReference type="Proteomes" id="UP000801492"/>
    </source>
</evidence>
<protein>
    <recommendedName>
        <fullName evidence="2">VWFC domain-containing protein</fullName>
    </recommendedName>
</protein>
<feature type="non-terminal residue" evidence="3">
    <location>
        <position position="224"/>
    </location>
</feature>
<evidence type="ECO:0000259" key="2">
    <source>
        <dbReference type="PROSITE" id="PS50184"/>
    </source>
</evidence>
<accession>A0A8K0CJT9</accession>
<evidence type="ECO:0000256" key="1">
    <source>
        <dbReference type="SAM" id="SignalP"/>
    </source>
</evidence>
<dbReference type="Gene3D" id="2.10.70.10">
    <property type="entry name" value="Complement Module, domain 1"/>
    <property type="match status" value="1"/>
</dbReference>
<keyword evidence="1" id="KW-0732">Signal</keyword>
<reference evidence="3" key="1">
    <citation type="submission" date="2019-08" db="EMBL/GenBank/DDBJ databases">
        <title>The genome of the North American firefly Photinus pyralis.</title>
        <authorList>
            <consortium name="Photinus pyralis genome working group"/>
            <person name="Fallon T.R."/>
            <person name="Sander Lower S.E."/>
            <person name="Weng J.-K."/>
        </authorList>
    </citation>
    <scope>NUCLEOTIDE SEQUENCE</scope>
    <source>
        <strain evidence="3">TRF0915ILg1</strain>
        <tissue evidence="3">Whole body</tissue>
    </source>
</reference>
<comment type="caution">
    <text evidence="3">The sequence shown here is derived from an EMBL/GenBank/DDBJ whole genome shotgun (WGS) entry which is preliminary data.</text>
</comment>
<dbReference type="PROSITE" id="PS50184">
    <property type="entry name" value="VWFC_2"/>
    <property type="match status" value="1"/>
</dbReference>